<protein>
    <submittedName>
        <fullName evidence="3">Relaxase domain-containing protein</fullName>
    </submittedName>
</protein>
<dbReference type="SUPFAM" id="SSF55464">
    <property type="entry name" value="Origin of replication-binding domain, RBD-like"/>
    <property type="match status" value="1"/>
</dbReference>
<keyword evidence="4" id="KW-1185">Reference proteome</keyword>
<feature type="region of interest" description="Disordered" evidence="1">
    <location>
        <begin position="1571"/>
        <end position="1659"/>
    </location>
</feature>
<accession>A0A9X1NLT2</accession>
<organism evidence="3 4">
    <name type="scientific">Kineosporia babensis</name>
    <dbReference type="NCBI Taxonomy" id="499548"/>
    <lineage>
        <taxon>Bacteria</taxon>
        <taxon>Bacillati</taxon>
        <taxon>Actinomycetota</taxon>
        <taxon>Actinomycetes</taxon>
        <taxon>Kineosporiales</taxon>
        <taxon>Kineosporiaceae</taxon>
        <taxon>Kineosporia</taxon>
    </lineage>
</organism>
<feature type="compositionally biased region" description="Low complexity" evidence="1">
    <location>
        <begin position="1580"/>
        <end position="1592"/>
    </location>
</feature>
<reference evidence="3" key="1">
    <citation type="submission" date="2021-11" db="EMBL/GenBank/DDBJ databases">
        <title>Streptomyces corallinus and Kineosporia corallina sp. nov., two new coral-derived marine actinobacteria.</title>
        <authorList>
            <person name="Buangrab K."/>
            <person name="Sutthacheep M."/>
            <person name="Yeemin T."/>
            <person name="Harunari E."/>
            <person name="Igarashi Y."/>
            <person name="Sripreechasak P."/>
            <person name="Kanchanasin P."/>
            <person name="Tanasupawat S."/>
            <person name="Phongsopitanun W."/>
        </authorList>
    </citation>
    <scope>NUCLEOTIDE SEQUENCE</scope>
    <source>
        <strain evidence="3">JCM 31032</strain>
    </source>
</reference>
<dbReference type="SUPFAM" id="SSF52540">
    <property type="entry name" value="P-loop containing nucleoside triphosphate hydrolases"/>
    <property type="match status" value="2"/>
</dbReference>
<evidence type="ECO:0000313" key="3">
    <source>
        <dbReference type="EMBL" id="MCD5316139.1"/>
    </source>
</evidence>
<dbReference type="Pfam" id="PF13604">
    <property type="entry name" value="AAA_30"/>
    <property type="match status" value="1"/>
</dbReference>
<evidence type="ECO:0000256" key="1">
    <source>
        <dbReference type="SAM" id="MobiDB-lite"/>
    </source>
</evidence>
<dbReference type="Gene3D" id="3.40.50.300">
    <property type="entry name" value="P-loop containing nucleotide triphosphate hydrolases"/>
    <property type="match status" value="2"/>
</dbReference>
<feature type="compositionally biased region" description="Low complexity" evidence="1">
    <location>
        <begin position="1623"/>
        <end position="1636"/>
    </location>
</feature>
<sequence length="1659" mass="179332">MTIAKLTAGDGYQYLMRDIAILPNATPANPQANPQPGQDPSAYYTAEGNPPGIWIGRGRHLLGLNPREGHSVRVVEAEHMKALFGLGLHPEADARIAAYQRAHITAGMSPAEIEKVNSDALRSVTLGRPFAAYKALPPFAERVGERLAQIIDETGRIPTPAEEKRIRAEEARRQHGSVAGYDLVFAPVKSAALLWALDERKWVQDAVIAAHHEAKDATLAMLEQHAAFTRTGTNGIAQIETRGLVGVSFDHWDSRDGDPNPHTHVALSNKVQGIDGIWRTLDGRALYRLTVAASEHYNTAFQIAVTARTGVRFEAKNMGRGKQPVYEIAGISPALIKDFSRRRSALTARYEELTSAYRHQHGHDPSAAVAHKLARQANLDTRQGKKAPRSLSAMRTTWTQQALTRHGSHAIQQLMAAVPNPNTAIPAKPAVQAISVHELAARVVANVGEKRSTWTVWNLRAEAERVVKVAAAQHQPITGITAQEDGTEPTTVVVRSLADHQTAVSAVVAAATSPAQSINVEAPALLAEPASLQRSDGTSVFVQHAAGRYTSQALLDAEQRLLNAAKTGPSIPAQAALGTGPRPVPSVEWVNATLDGFEAVSGRSLDAGQRALVAAFASDQRMLVVGIGAAGTGKTTAMIAYQHTLTAQQRRLIPLAPSAAAAAVLGDDLNTPAENLAKFLHEHLNGPHSAELAAGRTENLPENIRRLAVRTGDVILIDEAGMAGTFALDRITEIAAHHGASVRLIGDYRQLSAVESGGALRLIASDAGAVELSTLHRFRNPAEADATLQLRTGDTAGLGFYEQHERIKGGSIQAMTDATYAGWWADVQAGKISVMTAANNADVTTLAARARADRVTAGHVEPDGVTLHDGNTAGTGDWIVTRHNQRRLSLNQGRDFVRNGDTWHVLHRHDDGSLQVRHLEHGGQLRLPAAYVSEHVELLYASTVHRTQGSTVDTAHTLIGAGMLREHLYVALTRATTESHLYVATHHLLPVDEDARTDAAAHDPNARAALEVLHTVLNAEGAERSATQTIRDALADSESLATLMPRYVHAVERANAAEHRRILTQILDQPAATTLLNDPAWPDIARALHTATRDGWDPRHVLKTITTEDLWNDVPTVPSPTLGGKDQHVPACLAPAGPTRAQVLADRIATLTTRHYAPAPIAQPTPDDSTRYAHLIAAITGTRPDPAHALNHPTEAGTFAPIQRPEPVASRTVYSGLLGPVIGSRLAQKATTETAWPALQNTLRRLDDAGHNPAELLRQVASRRELTNARSISSVLTWRLIDYTRNHPAPSPAPAGSTDIRPVTGTAQPQQTHDAGEAWTSLAWLLKAQEVQGTDITQILPTSTPTNGRSATLQDLITHVRRYDTTHTQLTPAKPRLPPWTPTARTSDPYIHEAAEQIRARFHQLAEHTLSAHPEWLTTLGTPPDDLIQRSTWLNQVAVVAAFRDQHQIPDDDLARPLGPYLETTHPHHHAYWQAAHAALTAHQIAHHNTQTPPAESGTRKPRSGALDPHSGRLTAAEIYRALPEAERRYVATGVVAQLGTLHIGPDPQNTAIGELDTALLHTAHTAQLHRTLRERGHLTTPTDSASTTTTAGADQRSRRATAPRPDRARKPRPTQTPAGERTPAQQTRPTTNPTTAPVPAPFVRPADPQRHRTNQPRW</sequence>
<feature type="region of interest" description="Disordered" evidence="1">
    <location>
        <begin position="1485"/>
        <end position="1512"/>
    </location>
</feature>
<dbReference type="CDD" id="cd18809">
    <property type="entry name" value="SF1_C_RecD"/>
    <property type="match status" value="1"/>
</dbReference>
<feature type="domain" description="TrwC relaxase" evidence="2">
    <location>
        <begin position="9"/>
        <end position="402"/>
    </location>
</feature>
<feature type="compositionally biased region" description="Low complexity" evidence="1">
    <location>
        <begin position="26"/>
        <end position="40"/>
    </location>
</feature>
<dbReference type="Pfam" id="PF08751">
    <property type="entry name" value="TrwC"/>
    <property type="match status" value="1"/>
</dbReference>
<gene>
    <name evidence="3" type="ORF">LR394_35115</name>
</gene>
<comment type="caution">
    <text evidence="3">The sequence shown here is derived from an EMBL/GenBank/DDBJ whole genome shotgun (WGS) entry which is preliminary data.</text>
</comment>
<dbReference type="RefSeq" id="WP_231448991.1">
    <property type="nucleotide sequence ID" value="NZ_JAJOMB010000027.1"/>
</dbReference>
<dbReference type="EMBL" id="JAJOMB010000027">
    <property type="protein sequence ID" value="MCD5316139.1"/>
    <property type="molecule type" value="Genomic_DNA"/>
</dbReference>
<name>A0A9X1NLT2_9ACTN</name>
<feature type="region of interest" description="Disordered" evidence="1">
    <location>
        <begin position="26"/>
        <end position="45"/>
    </location>
</feature>
<evidence type="ECO:0000259" key="2">
    <source>
        <dbReference type="Pfam" id="PF08751"/>
    </source>
</evidence>
<dbReference type="NCBIfam" id="NF041492">
    <property type="entry name" value="MobF"/>
    <property type="match status" value="1"/>
</dbReference>
<dbReference type="Proteomes" id="UP001138997">
    <property type="component" value="Unassembled WGS sequence"/>
</dbReference>
<dbReference type="InterPro" id="IPR027417">
    <property type="entry name" value="P-loop_NTPase"/>
</dbReference>
<proteinExistence type="predicted"/>
<dbReference type="InterPro" id="IPR014862">
    <property type="entry name" value="TrwC"/>
</dbReference>
<evidence type="ECO:0000313" key="4">
    <source>
        <dbReference type="Proteomes" id="UP001138997"/>
    </source>
</evidence>